<protein>
    <submittedName>
        <fullName evidence="3">Putative membrane protein</fullName>
    </submittedName>
</protein>
<dbReference type="InterPro" id="IPR025419">
    <property type="entry name" value="DUF4142"/>
</dbReference>
<proteinExistence type="predicted"/>
<organism evidence="3 4">
    <name type="scientific">Nonomuraea rubra</name>
    <dbReference type="NCBI Taxonomy" id="46180"/>
    <lineage>
        <taxon>Bacteria</taxon>
        <taxon>Bacillati</taxon>
        <taxon>Actinomycetota</taxon>
        <taxon>Actinomycetes</taxon>
        <taxon>Streptosporangiales</taxon>
        <taxon>Streptosporangiaceae</taxon>
        <taxon>Nonomuraea</taxon>
    </lineage>
</organism>
<keyword evidence="4" id="KW-1185">Reference proteome</keyword>
<evidence type="ECO:0000313" key="4">
    <source>
        <dbReference type="Proteomes" id="UP000565579"/>
    </source>
</evidence>
<gene>
    <name evidence="3" type="ORF">HD593_006970</name>
</gene>
<keyword evidence="1" id="KW-0732">Signal</keyword>
<dbReference type="Pfam" id="PF13628">
    <property type="entry name" value="DUF4142"/>
    <property type="match status" value="1"/>
</dbReference>
<dbReference type="Proteomes" id="UP000565579">
    <property type="component" value="Unassembled WGS sequence"/>
</dbReference>
<dbReference type="Gene3D" id="1.20.1260.10">
    <property type="match status" value="1"/>
</dbReference>
<evidence type="ECO:0000256" key="1">
    <source>
        <dbReference type="SAM" id="SignalP"/>
    </source>
</evidence>
<sequence length="212" mass="22748">MRTARNLAPAGLAAVLALTMTPTAAQAQAGAHAQAGAQVQAGARALPVDSQGGSPAAGLTGAGVSTSGGAVHAAPQDVAYLRAAHRGHLAEIAAGKAALGKSRDRDVRGIAWRLIRDHRRLDARLRGVADRLDVRIPGSPSAEQRRDLRAVLSRSGHRFDRAWLRLQARAHEHALWLGQRELRRGHSRWVKDLARDSAPVIRHHLRAIRAEM</sequence>
<dbReference type="AlphaFoldDB" id="A0A7X0NYZ1"/>
<comment type="caution">
    <text evidence="3">The sequence shown here is derived from an EMBL/GenBank/DDBJ whole genome shotgun (WGS) entry which is preliminary data.</text>
</comment>
<accession>A0A7X0NYZ1</accession>
<evidence type="ECO:0000259" key="2">
    <source>
        <dbReference type="Pfam" id="PF13628"/>
    </source>
</evidence>
<dbReference type="EMBL" id="JACHMI010000001">
    <property type="protein sequence ID" value="MBB6552175.1"/>
    <property type="molecule type" value="Genomic_DNA"/>
</dbReference>
<dbReference type="PANTHER" id="PTHR38593:SF1">
    <property type="entry name" value="BLR2558 PROTEIN"/>
    <property type="match status" value="1"/>
</dbReference>
<dbReference type="PANTHER" id="PTHR38593">
    <property type="entry name" value="BLR2558 PROTEIN"/>
    <property type="match status" value="1"/>
</dbReference>
<evidence type="ECO:0000313" key="3">
    <source>
        <dbReference type="EMBL" id="MBB6552175.1"/>
    </source>
</evidence>
<name>A0A7X0NYZ1_9ACTN</name>
<feature type="domain" description="DUF4142" evidence="2">
    <location>
        <begin position="76"/>
        <end position="209"/>
    </location>
</feature>
<feature type="signal peptide" evidence="1">
    <location>
        <begin position="1"/>
        <end position="27"/>
    </location>
</feature>
<dbReference type="InterPro" id="IPR012347">
    <property type="entry name" value="Ferritin-like"/>
</dbReference>
<dbReference type="RefSeq" id="WP_185106134.1">
    <property type="nucleotide sequence ID" value="NZ_JACHMI010000001.1"/>
</dbReference>
<reference evidence="3 4" key="1">
    <citation type="submission" date="2020-08" db="EMBL/GenBank/DDBJ databases">
        <title>Sequencing the genomes of 1000 actinobacteria strains.</title>
        <authorList>
            <person name="Klenk H.-P."/>
        </authorList>
    </citation>
    <scope>NUCLEOTIDE SEQUENCE [LARGE SCALE GENOMIC DNA]</scope>
    <source>
        <strain evidence="3 4">DSM 43768</strain>
    </source>
</reference>
<feature type="chain" id="PRO_5030579375" evidence="1">
    <location>
        <begin position="28"/>
        <end position="212"/>
    </location>
</feature>